<keyword evidence="1" id="KW-0472">Membrane</keyword>
<dbReference type="Proteomes" id="UP000681720">
    <property type="component" value="Unassembled WGS sequence"/>
</dbReference>
<dbReference type="AlphaFoldDB" id="A0A8S3GCV6"/>
<evidence type="ECO:0000256" key="1">
    <source>
        <dbReference type="SAM" id="Phobius"/>
    </source>
</evidence>
<dbReference type="GO" id="GO:0032007">
    <property type="term" value="P:negative regulation of TOR signaling"/>
    <property type="evidence" value="ECO:0007669"/>
    <property type="project" value="InterPro"/>
</dbReference>
<comment type="caution">
    <text evidence="3">The sequence shown here is derived from an EMBL/GenBank/DDBJ whole genome shotgun (WGS) entry which is preliminary data.</text>
</comment>
<dbReference type="InterPro" id="IPR033331">
    <property type="entry name" value="TMEM127"/>
</dbReference>
<dbReference type="EMBL" id="CAJOBJ010297804">
    <property type="protein sequence ID" value="CAF5159537.1"/>
    <property type="molecule type" value="Genomic_DNA"/>
</dbReference>
<reference evidence="3" key="1">
    <citation type="submission" date="2021-02" db="EMBL/GenBank/DDBJ databases">
        <authorList>
            <person name="Nowell W R."/>
        </authorList>
    </citation>
    <scope>NUCLEOTIDE SEQUENCE</scope>
</reference>
<organism evidence="3 4">
    <name type="scientific">Rotaria magnacalcarata</name>
    <dbReference type="NCBI Taxonomy" id="392030"/>
    <lineage>
        <taxon>Eukaryota</taxon>
        <taxon>Metazoa</taxon>
        <taxon>Spiralia</taxon>
        <taxon>Gnathifera</taxon>
        <taxon>Rotifera</taxon>
        <taxon>Eurotatoria</taxon>
        <taxon>Bdelloidea</taxon>
        <taxon>Philodinida</taxon>
        <taxon>Philodinidae</taxon>
        <taxon>Rotaria</taxon>
    </lineage>
</organism>
<sequence>MSPSNSNRFFSRLRSLITNQSNNNREEIAHRRKHERNYASAIFSMFAIATLVVSLFDYRWFWVKGGLCNFKYIGLNMFFALGKLFVVRAPVPWDSSAPMNEIYQFKPNNNIELTGCVDTRSLLILRLMITLICLAVVSSTIGFILDVFGAMKYSFKFMRRYAFWYILSGRIQLIELTYFIIVFCPSFSMYNRTWS</sequence>
<evidence type="ECO:0000313" key="3">
    <source>
        <dbReference type="EMBL" id="CAF5159537.1"/>
    </source>
</evidence>
<evidence type="ECO:0000259" key="2">
    <source>
        <dbReference type="Pfam" id="PF20517"/>
    </source>
</evidence>
<keyword evidence="1" id="KW-0812">Transmembrane</keyword>
<protein>
    <recommendedName>
        <fullName evidence="2">Transmembrane protein 127 transmembrane region domain-containing protein</fullName>
    </recommendedName>
</protein>
<dbReference type="InterPro" id="IPR046795">
    <property type="entry name" value="TMEM127_TM"/>
</dbReference>
<keyword evidence="1" id="KW-1133">Transmembrane helix</keyword>
<name>A0A8S3GCV6_9BILA</name>
<feature type="transmembrane region" description="Helical" evidence="1">
    <location>
        <begin position="38"/>
        <end position="58"/>
    </location>
</feature>
<feature type="domain" description="Transmembrane protein 127 transmembrane region" evidence="2">
    <location>
        <begin position="116"/>
        <end position="168"/>
    </location>
</feature>
<proteinExistence type="predicted"/>
<gene>
    <name evidence="3" type="ORF">GIL414_LOCUS65647</name>
</gene>
<dbReference type="PANTHER" id="PTHR28358">
    <property type="entry name" value="TRANSMEMBRANE PROTEIN 127"/>
    <property type="match status" value="1"/>
</dbReference>
<feature type="transmembrane region" description="Helical" evidence="1">
    <location>
        <begin position="123"/>
        <end position="150"/>
    </location>
</feature>
<dbReference type="GO" id="GO:0016020">
    <property type="term" value="C:membrane"/>
    <property type="evidence" value="ECO:0007669"/>
    <property type="project" value="TreeGrafter"/>
</dbReference>
<accession>A0A8S3GCV6</accession>
<evidence type="ECO:0000313" key="4">
    <source>
        <dbReference type="Proteomes" id="UP000681720"/>
    </source>
</evidence>
<dbReference type="PANTHER" id="PTHR28358:SF1">
    <property type="entry name" value="TRANSMEMBRANE PROTEIN 127"/>
    <property type="match status" value="1"/>
</dbReference>
<dbReference type="Pfam" id="PF20517">
    <property type="entry name" value="TMEM127"/>
    <property type="match status" value="1"/>
</dbReference>
<feature type="transmembrane region" description="Helical" evidence="1">
    <location>
        <begin position="162"/>
        <end position="188"/>
    </location>
</feature>
<dbReference type="GO" id="GO:0008285">
    <property type="term" value="P:negative regulation of cell population proliferation"/>
    <property type="evidence" value="ECO:0007669"/>
    <property type="project" value="InterPro"/>
</dbReference>